<evidence type="ECO:0000313" key="1">
    <source>
        <dbReference type="EMBL" id="MDI5968948.1"/>
    </source>
</evidence>
<dbReference type="PANTHER" id="PTHR18901">
    <property type="entry name" value="2-DEOXYGLUCOSE-6-PHOSPHATE PHOSPHATASE 2"/>
    <property type="match status" value="1"/>
</dbReference>
<dbReference type="Pfam" id="PF00702">
    <property type="entry name" value="Hydrolase"/>
    <property type="match status" value="1"/>
</dbReference>
<dbReference type="InterPro" id="IPR006439">
    <property type="entry name" value="HAD-SF_hydro_IA"/>
</dbReference>
<dbReference type="SUPFAM" id="SSF56784">
    <property type="entry name" value="HAD-like"/>
    <property type="match status" value="1"/>
</dbReference>
<dbReference type="InterPro" id="IPR036412">
    <property type="entry name" value="HAD-like_sf"/>
</dbReference>
<dbReference type="NCBIfam" id="TIGR01509">
    <property type="entry name" value="HAD-SF-IA-v3"/>
    <property type="match status" value="1"/>
</dbReference>
<protein>
    <submittedName>
        <fullName evidence="1">HAD family phosphatase</fullName>
    </submittedName>
</protein>
<gene>
    <name evidence="1" type="ORF">POF50_006250</name>
</gene>
<organism evidence="1">
    <name type="scientific">Streptantibioticus silvisoli</name>
    <dbReference type="NCBI Taxonomy" id="2705255"/>
    <lineage>
        <taxon>Bacteria</taxon>
        <taxon>Bacillati</taxon>
        <taxon>Actinomycetota</taxon>
        <taxon>Actinomycetes</taxon>
        <taxon>Kitasatosporales</taxon>
        <taxon>Streptomycetaceae</taxon>
        <taxon>Streptantibioticus</taxon>
    </lineage>
</organism>
<dbReference type="Gene3D" id="1.10.150.240">
    <property type="entry name" value="Putative phosphatase, domain 2"/>
    <property type="match status" value="1"/>
</dbReference>
<dbReference type="SFLD" id="SFLDG01129">
    <property type="entry name" value="C1.5:_HAD__Beta-PGM__Phosphata"/>
    <property type="match status" value="1"/>
</dbReference>
<dbReference type="SFLD" id="SFLDG01135">
    <property type="entry name" value="C1.5.6:_HAD__Beta-PGM__Phospha"/>
    <property type="match status" value="1"/>
</dbReference>
<dbReference type="AlphaFoldDB" id="A0AA90H0W0"/>
<reference evidence="1" key="1">
    <citation type="submission" date="2023-05" db="EMBL/GenBank/DDBJ databases">
        <title>Streptantibioticus silvisoli sp. nov., acidotolerant actinomycetes 1 from pine litter.</title>
        <authorList>
            <person name="Swiecimska M."/>
            <person name="Golinska P."/>
            <person name="Sangal V."/>
            <person name="Wachnowicz B."/>
            <person name="Goodfellow M."/>
        </authorList>
    </citation>
    <scope>NUCLEOTIDE SEQUENCE</scope>
    <source>
        <strain evidence="1">SL13</strain>
    </source>
</reference>
<dbReference type="Gene3D" id="3.40.50.1000">
    <property type="entry name" value="HAD superfamily/HAD-like"/>
    <property type="match status" value="1"/>
</dbReference>
<dbReference type="PANTHER" id="PTHR18901:SF38">
    <property type="entry name" value="PSEUDOURIDINE-5'-PHOSPHATASE"/>
    <property type="match status" value="1"/>
</dbReference>
<accession>A0AA90H0W0</accession>
<sequence>MRIPAVIFDLDSTLVDSEPLYYEAGRRTLAAHGVTGFSWERHLRFVGVGTEDTLRSLRAEYGLAAPVADLLAEMDGHYLALAPDAALLDGAVALARRLAAAGHPLAVASGSSRAAIDAALAGSGLAPLFGAVVSAQEVDRGKPAPDVFVEAARRLGADAAHCVVVEDSPPGVRAAAAAGMRCVAAPSVPARAGDEVFASVGLLFAGGPAAFDARAAFDWITGGQRPA</sequence>
<proteinExistence type="predicted"/>
<dbReference type="SFLD" id="SFLDS00003">
    <property type="entry name" value="Haloacid_Dehalogenase"/>
    <property type="match status" value="1"/>
</dbReference>
<dbReference type="PRINTS" id="PR00413">
    <property type="entry name" value="HADHALOGNASE"/>
</dbReference>
<dbReference type="EMBL" id="JABXJJ020000007">
    <property type="protein sequence ID" value="MDI5968948.1"/>
    <property type="molecule type" value="Genomic_DNA"/>
</dbReference>
<dbReference type="InterPro" id="IPR023198">
    <property type="entry name" value="PGP-like_dom2"/>
</dbReference>
<dbReference type="InterPro" id="IPR023214">
    <property type="entry name" value="HAD_sf"/>
</dbReference>
<comment type="caution">
    <text evidence="1">The sequence shown here is derived from an EMBL/GenBank/DDBJ whole genome shotgun (WGS) entry which is preliminary data.</text>
</comment>
<dbReference type="RefSeq" id="WP_271313525.1">
    <property type="nucleotide sequence ID" value="NZ_JABXJJ020000007.1"/>
</dbReference>
<name>A0AA90H0W0_9ACTN</name>